<protein>
    <submittedName>
        <fullName evidence="1">Uncharacterized protein</fullName>
    </submittedName>
</protein>
<reference evidence="1" key="1">
    <citation type="submission" date="2022-04" db="EMBL/GenBank/DDBJ databases">
        <title>Xanthomonas prunicola pv. tritici, a pathogen causing a previously unreported foliar disease of wheat.</title>
        <authorList>
            <person name="Clavijo F."/>
            <person name="Curland R.D."/>
            <person name="Dill-Macky R."/>
            <person name="Pereyra S."/>
            <person name="Roman-Reyna V."/>
            <person name="Siri M.I."/>
        </authorList>
    </citation>
    <scope>NUCLEOTIDE SEQUENCE</scope>
    <source>
        <strain evidence="1">CIX249</strain>
    </source>
</reference>
<evidence type="ECO:0000313" key="1">
    <source>
        <dbReference type="EMBL" id="UXA66015.1"/>
    </source>
</evidence>
<sequence length="62" mass="6718">MIKITNTSRAMFHFPDGTPLEPGVPTTVKDWEVHSKNAAVRAWIDQGVLAVTDATAPAPDED</sequence>
<accession>A0A9Q9MXV5</accession>
<dbReference type="Proteomes" id="UP001058381">
    <property type="component" value="Chromosome"/>
</dbReference>
<dbReference type="AlphaFoldDB" id="A0A9Q9MXV5"/>
<organism evidence="1 2">
    <name type="scientific">Xanthomonas prunicola</name>
    <dbReference type="NCBI Taxonomy" id="2053930"/>
    <lineage>
        <taxon>Bacteria</taxon>
        <taxon>Pseudomonadati</taxon>
        <taxon>Pseudomonadota</taxon>
        <taxon>Gammaproteobacteria</taxon>
        <taxon>Lysobacterales</taxon>
        <taxon>Lysobacteraceae</taxon>
        <taxon>Xanthomonas</taxon>
    </lineage>
</organism>
<dbReference type="GeneID" id="75150273"/>
<dbReference type="EMBL" id="CP096142">
    <property type="protein sequence ID" value="UXA66015.1"/>
    <property type="molecule type" value="Genomic_DNA"/>
</dbReference>
<name>A0A9Q9MXV5_9XANT</name>
<evidence type="ECO:0000313" key="2">
    <source>
        <dbReference type="Proteomes" id="UP001058381"/>
    </source>
</evidence>
<gene>
    <name evidence="1" type="ORF">M0D43_02940</name>
</gene>
<proteinExistence type="predicted"/>
<dbReference type="RefSeq" id="WP_126969059.1">
    <property type="nucleotide sequence ID" value="NZ_CP096142.1"/>
</dbReference>